<feature type="transmembrane region" description="Helical" evidence="1">
    <location>
        <begin position="140"/>
        <end position="161"/>
    </location>
</feature>
<protein>
    <submittedName>
        <fullName evidence="2">Putative bacteriophage tail tip assembly protein</fullName>
    </submittedName>
</protein>
<sequence>MAVLKFHSSLHKYVSASKLKVALNSCDEVINFLKGTQPNLARYINKVTLGKTSENLMLCDSKGRTITREEYVLKKPADDEVLHIVPCVYGGGGKTGQLIIGIALIAAIGIASGGAGGALFSTTFASSAGLGVPAAGALTGFGQLVLGLGISMTLGAISQMFTKPPKAARMENKFDGEARRENDMFGPLQNTTDSGTSIPLIYGSTRVAGQLISGYLDVSEHGKNDTVSVSNNFA</sequence>
<keyword evidence="1" id="KW-0472">Membrane</keyword>
<accession>A0A218MK95</accession>
<feature type="transmembrane region" description="Helical" evidence="1">
    <location>
        <begin position="98"/>
        <end position="120"/>
    </location>
</feature>
<reference evidence="2" key="1">
    <citation type="submission" date="2016-10" db="EMBL/GenBank/DDBJ databases">
        <authorList>
            <person name="Varghese N."/>
        </authorList>
    </citation>
    <scope>NUCLEOTIDE SEQUENCE</scope>
</reference>
<evidence type="ECO:0000256" key="1">
    <source>
        <dbReference type="SAM" id="Phobius"/>
    </source>
</evidence>
<organism evidence="2">
    <name type="scientific">uncultured virus</name>
    <dbReference type="NCBI Taxonomy" id="340016"/>
    <lineage>
        <taxon>Viruses</taxon>
        <taxon>environmental samples</taxon>
    </lineage>
</organism>
<reference evidence="2" key="2">
    <citation type="journal article" date="2017" name="Nat. Commun.">
        <title>Single-virus genomics reveals hidden cosmopolitan and abundant viruses.</title>
        <authorList>
            <person name="Martinez-Hernandez F."/>
            <person name="Fornas O."/>
            <person name="Lluesma Gomez M."/>
            <person name="Bolduc B."/>
            <person name="de la Cruz Pena M.J."/>
            <person name="Martinez J.M."/>
            <person name="Anton J."/>
            <person name="Gasol J.M."/>
            <person name="Rosselli R."/>
            <person name="Rodriguez-Valera F."/>
            <person name="Sullivan M.B."/>
            <person name="Acinas S.G."/>
            <person name="Martinez-Garcia M."/>
        </authorList>
    </citation>
    <scope>NUCLEOTIDE SEQUENCE</scope>
</reference>
<dbReference type="EMBL" id="KY052794">
    <property type="protein sequence ID" value="ASE99704.1"/>
    <property type="molecule type" value="Genomic_DNA"/>
</dbReference>
<evidence type="ECO:0000313" key="2">
    <source>
        <dbReference type="EMBL" id="ASE99704.1"/>
    </source>
</evidence>
<proteinExistence type="predicted"/>
<keyword evidence="1" id="KW-0812">Transmembrane</keyword>
<keyword evidence="1" id="KW-1133">Transmembrane helix</keyword>
<name>A0A218MK95_9VIRU</name>